<evidence type="ECO:0000313" key="2">
    <source>
        <dbReference type="Proteomes" id="UP000271162"/>
    </source>
</evidence>
<dbReference type="EMBL" id="UYSL01020040">
    <property type="protein sequence ID" value="VDL72297.1"/>
    <property type="molecule type" value="Genomic_DNA"/>
</dbReference>
<proteinExistence type="predicted"/>
<dbReference type="AlphaFoldDB" id="A0A0N4XZS5"/>
<reference evidence="3" key="1">
    <citation type="submission" date="2017-02" db="UniProtKB">
        <authorList>
            <consortium name="WormBaseParasite"/>
        </authorList>
    </citation>
    <scope>IDENTIFICATION</scope>
</reference>
<evidence type="ECO:0000313" key="3">
    <source>
        <dbReference type="WBParaSite" id="NBR_0000870701-mRNA-1"/>
    </source>
</evidence>
<evidence type="ECO:0000313" key="1">
    <source>
        <dbReference type="EMBL" id="VDL72297.1"/>
    </source>
</evidence>
<organism evidence="3">
    <name type="scientific">Nippostrongylus brasiliensis</name>
    <name type="common">Rat hookworm</name>
    <dbReference type="NCBI Taxonomy" id="27835"/>
    <lineage>
        <taxon>Eukaryota</taxon>
        <taxon>Metazoa</taxon>
        <taxon>Ecdysozoa</taxon>
        <taxon>Nematoda</taxon>
        <taxon>Chromadorea</taxon>
        <taxon>Rhabditida</taxon>
        <taxon>Rhabditina</taxon>
        <taxon>Rhabditomorpha</taxon>
        <taxon>Strongyloidea</taxon>
        <taxon>Heligmosomidae</taxon>
        <taxon>Nippostrongylus</taxon>
    </lineage>
</organism>
<keyword evidence="2" id="KW-1185">Reference proteome</keyword>
<protein>
    <submittedName>
        <fullName evidence="1 3">Uncharacterized protein</fullName>
    </submittedName>
</protein>
<accession>A0A0N4XZS5</accession>
<dbReference type="WBParaSite" id="NBR_0000870701-mRNA-1">
    <property type="protein sequence ID" value="NBR_0000870701-mRNA-1"/>
    <property type="gene ID" value="NBR_0000870701"/>
</dbReference>
<sequence>MTFDESDGIDRGRHDGSPLSAHVLAACSSTPGGRKKLTLQLQRKMDIPGNFEQAKMTPRMNWISSQASSTLL</sequence>
<dbReference type="Proteomes" id="UP000271162">
    <property type="component" value="Unassembled WGS sequence"/>
</dbReference>
<reference evidence="1 2" key="2">
    <citation type="submission" date="2018-11" db="EMBL/GenBank/DDBJ databases">
        <authorList>
            <consortium name="Pathogen Informatics"/>
        </authorList>
    </citation>
    <scope>NUCLEOTIDE SEQUENCE [LARGE SCALE GENOMIC DNA]</scope>
</reference>
<name>A0A0N4XZS5_NIPBR</name>
<gene>
    <name evidence="1" type="ORF">NBR_LOCUS8708</name>
</gene>